<sequence>MNLPRGQVVAVCLSNGGIPRTAVAAAVLTPQGFQGDGHRYEQHYARERAVTLFNLELLQRFADDVPSFPPGSVGENITLAGIDLQQLSPGDCLRIGEAEVCLEKRWQPCHAIDAATEATSLNSAGWWGYFASVVTPGMVCCEAEAEVICQASSP</sequence>
<dbReference type="EMBL" id="QPEX01000010">
    <property type="protein sequence ID" value="RCS54648.1"/>
    <property type="molecule type" value="Genomic_DNA"/>
</dbReference>
<dbReference type="GO" id="GO:0003824">
    <property type="term" value="F:catalytic activity"/>
    <property type="evidence" value="ECO:0007669"/>
    <property type="project" value="InterPro"/>
</dbReference>
<dbReference type="GO" id="GO:0030170">
    <property type="term" value="F:pyridoxal phosphate binding"/>
    <property type="evidence" value="ECO:0007669"/>
    <property type="project" value="InterPro"/>
</dbReference>
<dbReference type="RefSeq" id="WP_114367712.1">
    <property type="nucleotide sequence ID" value="NZ_QPEX01000010.1"/>
</dbReference>
<protein>
    <submittedName>
        <fullName evidence="2">MOSC domain-containing protein</fullName>
    </submittedName>
</protein>
<proteinExistence type="predicted"/>
<dbReference type="InterPro" id="IPR052353">
    <property type="entry name" value="Benzoxazolinone_Detox_Enz"/>
</dbReference>
<evidence type="ECO:0000313" key="2">
    <source>
        <dbReference type="EMBL" id="RCS54648.1"/>
    </source>
</evidence>
<reference evidence="2 3" key="1">
    <citation type="submission" date="2018-07" db="EMBL/GenBank/DDBJ databases">
        <title>Comparative genomes isolates from brazilian mangrove.</title>
        <authorList>
            <person name="De Araujo J.E."/>
            <person name="Taketani R.G."/>
            <person name="Silva M.C.P."/>
            <person name="Lourenco M.V."/>
            <person name="Oliveira V.M."/>
            <person name="Andreote F.D."/>
        </authorList>
    </citation>
    <scope>NUCLEOTIDE SEQUENCE [LARGE SCALE GENOMIC DNA]</scope>
    <source>
        <strain evidence="2 3">HEX PRIS-MGV</strain>
    </source>
</reference>
<dbReference type="AlphaFoldDB" id="A0A368KW48"/>
<dbReference type="PANTHER" id="PTHR30212:SF2">
    <property type="entry name" value="PROTEIN YIIM"/>
    <property type="match status" value="1"/>
</dbReference>
<evidence type="ECO:0000313" key="3">
    <source>
        <dbReference type="Proteomes" id="UP000253562"/>
    </source>
</evidence>
<dbReference type="Gene3D" id="2.40.33.20">
    <property type="entry name" value="PK beta-barrel domain-like"/>
    <property type="match status" value="1"/>
</dbReference>
<organism evidence="2 3">
    <name type="scientific">Bremerella cremea</name>
    <dbReference type="NCBI Taxonomy" id="1031537"/>
    <lineage>
        <taxon>Bacteria</taxon>
        <taxon>Pseudomonadati</taxon>
        <taxon>Planctomycetota</taxon>
        <taxon>Planctomycetia</taxon>
        <taxon>Pirellulales</taxon>
        <taxon>Pirellulaceae</taxon>
        <taxon>Bremerella</taxon>
    </lineage>
</organism>
<dbReference type="SUPFAM" id="SSF50800">
    <property type="entry name" value="PK beta-barrel domain-like"/>
    <property type="match status" value="1"/>
</dbReference>
<dbReference type="GO" id="GO:0030151">
    <property type="term" value="F:molybdenum ion binding"/>
    <property type="evidence" value="ECO:0007669"/>
    <property type="project" value="InterPro"/>
</dbReference>
<dbReference type="PROSITE" id="PS51340">
    <property type="entry name" value="MOSC"/>
    <property type="match status" value="1"/>
</dbReference>
<dbReference type="Pfam" id="PF03473">
    <property type="entry name" value="MOSC"/>
    <property type="match status" value="1"/>
</dbReference>
<name>A0A368KW48_9BACT</name>
<dbReference type="OrthoDB" id="281082at2"/>
<comment type="caution">
    <text evidence="2">The sequence shown here is derived from an EMBL/GenBank/DDBJ whole genome shotgun (WGS) entry which is preliminary data.</text>
</comment>
<dbReference type="PANTHER" id="PTHR30212">
    <property type="entry name" value="PROTEIN YIIM"/>
    <property type="match status" value="1"/>
</dbReference>
<gene>
    <name evidence="2" type="ORF">DTL42_05835</name>
</gene>
<dbReference type="InterPro" id="IPR005302">
    <property type="entry name" value="MoCF_Sase_C"/>
</dbReference>
<dbReference type="InterPro" id="IPR011037">
    <property type="entry name" value="Pyrv_Knase-like_insert_dom_sf"/>
</dbReference>
<feature type="domain" description="MOSC" evidence="1">
    <location>
        <begin position="20"/>
        <end position="148"/>
    </location>
</feature>
<evidence type="ECO:0000259" key="1">
    <source>
        <dbReference type="PROSITE" id="PS51340"/>
    </source>
</evidence>
<accession>A0A368KW48</accession>
<dbReference type="Proteomes" id="UP000253562">
    <property type="component" value="Unassembled WGS sequence"/>
</dbReference>